<dbReference type="GO" id="GO:0016874">
    <property type="term" value="F:ligase activity"/>
    <property type="evidence" value="ECO:0007669"/>
    <property type="project" value="UniProtKB-KW"/>
</dbReference>
<dbReference type="SUPFAM" id="SSF52317">
    <property type="entry name" value="Class I glutamine amidotransferase-like"/>
    <property type="match status" value="1"/>
</dbReference>
<protein>
    <submittedName>
        <fullName evidence="8">Biotin protein ligase</fullName>
    </submittedName>
</protein>
<keyword evidence="2" id="KW-0862">Zinc</keyword>
<evidence type="ECO:0000256" key="5">
    <source>
        <dbReference type="ARBA" id="ARBA00023163"/>
    </source>
</evidence>
<dbReference type="PANTHER" id="PTHR36206:SF12">
    <property type="entry name" value="ASPERCRYPTIN BIOSYNTHESIS CLUSTER-SPECIFIC TRANSCRIPTION REGULATOR ATNN-RELATED"/>
    <property type="match status" value="1"/>
</dbReference>
<keyword evidence="9" id="KW-1185">Reference proteome</keyword>
<keyword evidence="1" id="KW-0479">Metal-binding</keyword>
<sequence length="609" mass="68302">MAKSSAGSTPSQLLLPGDTLESNYYTYFFSDIISQLEITPLLNKDFWSRTVLVPSQQSQCVRHAVLALGATHWQYAAPNQAPPASLDRFILKHYNEAISKLTGDQGSPPDMPTVLTCCILFVLLESLRGDFDEAVRHLESGIRILANHAPKTYLPNRDYQELATLFHAISSQVAIFAQDRVFPDVTHLLMPTKKQKRLEGEFRNLDEAEDVMNKFDDMVNHISWDLEQQWEDENSECNTQWQILSENIQTWQCQFEMLVSRLIKSQKRELIDWEKILNLRIQHKLWELLIAEETDEHEGTQAQLDPAECNTLLDQLEQIWCNPTRPRFGLKIDLIAAFFQLYVYCTDDTKITMHLSNPLSVTMAILSYGVPAASCAAPRPKAVVYRGPASSPGCPEGVGQLLESSPSKFEVVYAGPNEPIDVAEALKGAVVYAHGGGPNWRKAYRSTKKYEKAIQEFVSSGGHYLGFCLGAYLAGPKNGYSLLPKGVDTYDEIERHGTQVDNEADTVIQIDWTFQSGTTEKKRWMYFQDGVVVRGMDDSKGKVIGRYSSNGDVAASITPYGKGWVGLVGPHPEADESWYEDAEITNPEGIRMDIGHDFVEATIHAGKHS</sequence>
<keyword evidence="8" id="KW-0436">Ligase</keyword>
<dbReference type="Proteomes" id="UP000605986">
    <property type="component" value="Unassembled WGS sequence"/>
</dbReference>
<evidence type="ECO:0000256" key="6">
    <source>
        <dbReference type="ARBA" id="ARBA00023242"/>
    </source>
</evidence>
<dbReference type="GO" id="GO:0046872">
    <property type="term" value="F:metal ion binding"/>
    <property type="evidence" value="ECO:0007669"/>
    <property type="project" value="UniProtKB-KW"/>
</dbReference>
<evidence type="ECO:0000256" key="3">
    <source>
        <dbReference type="ARBA" id="ARBA00023015"/>
    </source>
</evidence>
<evidence type="ECO:0000256" key="4">
    <source>
        <dbReference type="ARBA" id="ARBA00023125"/>
    </source>
</evidence>
<dbReference type="EMBL" id="JAADJG010000360">
    <property type="protein sequence ID" value="KAF4448078.1"/>
    <property type="molecule type" value="Genomic_DNA"/>
</dbReference>
<dbReference type="GO" id="GO:0003677">
    <property type="term" value="F:DNA binding"/>
    <property type="evidence" value="ECO:0007669"/>
    <property type="project" value="UniProtKB-KW"/>
</dbReference>
<keyword evidence="3" id="KW-0805">Transcription regulation</keyword>
<dbReference type="Pfam" id="PF11951">
    <property type="entry name" value="Fungal_trans_2"/>
    <property type="match status" value="1"/>
</dbReference>
<evidence type="ECO:0000313" key="8">
    <source>
        <dbReference type="EMBL" id="KAF4448078.1"/>
    </source>
</evidence>
<accession>A0A8H4KF10</accession>
<dbReference type="InterPro" id="IPR029062">
    <property type="entry name" value="Class_I_gatase-like"/>
</dbReference>
<dbReference type="InterPro" id="IPR021858">
    <property type="entry name" value="Fun_TF"/>
</dbReference>
<dbReference type="CDD" id="cd03144">
    <property type="entry name" value="GATase1_ScBLP_like"/>
    <property type="match status" value="1"/>
</dbReference>
<name>A0A8H4KF10_9HYPO</name>
<evidence type="ECO:0000259" key="7">
    <source>
        <dbReference type="Pfam" id="PF09825"/>
    </source>
</evidence>
<feature type="domain" description="Biotin-protein ligase N-terminal" evidence="7">
    <location>
        <begin position="447"/>
        <end position="475"/>
    </location>
</feature>
<evidence type="ECO:0000256" key="2">
    <source>
        <dbReference type="ARBA" id="ARBA00022833"/>
    </source>
</evidence>
<dbReference type="PANTHER" id="PTHR36206">
    <property type="entry name" value="ASPERCRYPTIN BIOSYNTHESIS CLUSTER-SPECIFIC TRANSCRIPTION REGULATOR ATNN-RELATED"/>
    <property type="match status" value="1"/>
</dbReference>
<keyword evidence="4" id="KW-0238">DNA-binding</keyword>
<dbReference type="OrthoDB" id="10250105at2759"/>
<reference evidence="8" key="1">
    <citation type="submission" date="2020-01" db="EMBL/GenBank/DDBJ databases">
        <title>Identification and distribution of gene clusters putatively required for synthesis of sphingolipid metabolism inhibitors in phylogenetically diverse species of the filamentous fungus Fusarium.</title>
        <authorList>
            <person name="Kim H.-S."/>
            <person name="Busman M."/>
            <person name="Brown D.W."/>
            <person name="Divon H."/>
            <person name="Uhlig S."/>
            <person name="Proctor R.H."/>
        </authorList>
    </citation>
    <scope>NUCLEOTIDE SEQUENCE</scope>
    <source>
        <strain evidence="8">NRRL 53441</strain>
    </source>
</reference>
<dbReference type="Pfam" id="PF09825">
    <property type="entry name" value="BPL_N"/>
    <property type="match status" value="1"/>
</dbReference>
<dbReference type="AlphaFoldDB" id="A0A8H4KF10"/>
<dbReference type="CDD" id="cd12148">
    <property type="entry name" value="fungal_TF_MHR"/>
    <property type="match status" value="1"/>
</dbReference>
<dbReference type="InterPro" id="IPR052360">
    <property type="entry name" value="Transcr_Regulatory_Proteins"/>
</dbReference>
<gene>
    <name evidence="8" type="ORF">F53441_8470</name>
</gene>
<dbReference type="InterPro" id="IPR019197">
    <property type="entry name" value="Biotin-prot_ligase_N"/>
</dbReference>
<keyword evidence="5" id="KW-0804">Transcription</keyword>
<evidence type="ECO:0000256" key="1">
    <source>
        <dbReference type="ARBA" id="ARBA00022723"/>
    </source>
</evidence>
<proteinExistence type="predicted"/>
<evidence type="ECO:0000313" key="9">
    <source>
        <dbReference type="Proteomes" id="UP000605986"/>
    </source>
</evidence>
<keyword evidence="6" id="KW-0539">Nucleus</keyword>
<comment type="caution">
    <text evidence="8">The sequence shown here is derived from an EMBL/GenBank/DDBJ whole genome shotgun (WGS) entry which is preliminary data.</text>
</comment>
<organism evidence="8 9">
    <name type="scientific">Fusarium austroafricanum</name>
    <dbReference type="NCBI Taxonomy" id="2364996"/>
    <lineage>
        <taxon>Eukaryota</taxon>
        <taxon>Fungi</taxon>
        <taxon>Dikarya</taxon>
        <taxon>Ascomycota</taxon>
        <taxon>Pezizomycotina</taxon>
        <taxon>Sordariomycetes</taxon>
        <taxon>Hypocreomycetidae</taxon>
        <taxon>Hypocreales</taxon>
        <taxon>Nectriaceae</taxon>
        <taxon>Fusarium</taxon>
        <taxon>Fusarium concolor species complex</taxon>
    </lineage>
</organism>